<dbReference type="EMBL" id="FRDH01000004">
    <property type="protein sequence ID" value="SHN53880.1"/>
    <property type="molecule type" value="Genomic_DNA"/>
</dbReference>
<reference evidence="1 2" key="1">
    <citation type="submission" date="2016-12" db="EMBL/GenBank/DDBJ databases">
        <authorList>
            <person name="Song W.-J."/>
            <person name="Kurnit D.M."/>
        </authorList>
    </citation>
    <scope>NUCLEOTIDE SEQUENCE [LARGE SCALE GENOMIC DNA]</scope>
    <source>
        <strain evidence="1 2">DSM 14810</strain>
    </source>
</reference>
<name>A0A1M7S621_9FIRM</name>
<proteinExistence type="predicted"/>
<dbReference type="AlphaFoldDB" id="A0A1M7S621"/>
<dbReference type="Proteomes" id="UP000184097">
    <property type="component" value="Unassembled WGS sequence"/>
</dbReference>
<protein>
    <submittedName>
        <fullName evidence="1">Uncharacterized protein</fullName>
    </submittedName>
</protein>
<gene>
    <name evidence="1" type="ORF">SAMN02745247_01106</name>
</gene>
<evidence type="ECO:0000313" key="1">
    <source>
        <dbReference type="EMBL" id="SHN53880.1"/>
    </source>
</evidence>
<accession>A0A1M7S621</accession>
<evidence type="ECO:0000313" key="2">
    <source>
        <dbReference type="Proteomes" id="UP000184097"/>
    </source>
</evidence>
<dbReference type="RefSeq" id="WP_072701698.1">
    <property type="nucleotide sequence ID" value="NZ_FRDH01000004.1"/>
</dbReference>
<organism evidence="1 2">
    <name type="scientific">Butyrivibrio hungatei DSM 14810</name>
    <dbReference type="NCBI Taxonomy" id="1121132"/>
    <lineage>
        <taxon>Bacteria</taxon>
        <taxon>Bacillati</taxon>
        <taxon>Bacillota</taxon>
        <taxon>Clostridia</taxon>
        <taxon>Lachnospirales</taxon>
        <taxon>Lachnospiraceae</taxon>
        <taxon>Butyrivibrio</taxon>
    </lineage>
</organism>
<sequence length="59" mass="7103">MCDVKKYSDIYKEILKLNAQDTLQLVLESETEEEKDFYEMIGDYLLQKKQREVLERNAN</sequence>